<keyword evidence="2" id="KW-1133">Transmembrane helix</keyword>
<feature type="compositionally biased region" description="Low complexity" evidence="1">
    <location>
        <begin position="492"/>
        <end position="504"/>
    </location>
</feature>
<gene>
    <name evidence="4" type="ORF">F8388_002240</name>
    <name evidence="3" type="ORF">G4B88_009303</name>
</gene>
<feature type="region of interest" description="Disordered" evidence="1">
    <location>
        <begin position="762"/>
        <end position="810"/>
    </location>
</feature>
<keyword evidence="6" id="KW-1185">Reference proteome</keyword>
<comment type="caution">
    <text evidence="3">The sequence shown here is derived from an EMBL/GenBank/DDBJ whole genome shotgun (WGS) entry which is preliminary data.</text>
</comment>
<evidence type="ECO:0000256" key="2">
    <source>
        <dbReference type="SAM" id="Phobius"/>
    </source>
</evidence>
<evidence type="ECO:0000313" key="4">
    <source>
        <dbReference type="EMBL" id="KAF4374342.1"/>
    </source>
</evidence>
<keyword evidence="2" id="KW-0472">Membrane</keyword>
<name>A0A7J6FND3_CANSA</name>
<dbReference type="EMBL" id="JAATIQ010000189">
    <property type="protein sequence ID" value="KAF4372233.1"/>
    <property type="molecule type" value="Genomic_DNA"/>
</dbReference>
<organism evidence="3 6">
    <name type="scientific">Cannabis sativa</name>
    <name type="common">Hemp</name>
    <name type="synonym">Marijuana</name>
    <dbReference type="NCBI Taxonomy" id="3483"/>
    <lineage>
        <taxon>Eukaryota</taxon>
        <taxon>Viridiplantae</taxon>
        <taxon>Streptophyta</taxon>
        <taxon>Embryophyta</taxon>
        <taxon>Tracheophyta</taxon>
        <taxon>Spermatophyta</taxon>
        <taxon>Magnoliopsida</taxon>
        <taxon>eudicotyledons</taxon>
        <taxon>Gunneridae</taxon>
        <taxon>Pentapetalae</taxon>
        <taxon>rosids</taxon>
        <taxon>fabids</taxon>
        <taxon>Rosales</taxon>
        <taxon>Cannabaceae</taxon>
        <taxon>Cannabis</taxon>
    </lineage>
</organism>
<evidence type="ECO:0000313" key="5">
    <source>
        <dbReference type="Proteomes" id="UP000525078"/>
    </source>
</evidence>
<feature type="compositionally biased region" description="Polar residues" evidence="1">
    <location>
        <begin position="842"/>
        <end position="879"/>
    </location>
</feature>
<reference evidence="5 6" key="1">
    <citation type="journal article" date="2020" name="bioRxiv">
        <title>Sequence and annotation of 42 cannabis genomes reveals extensive copy number variation in cannabinoid synthesis and pathogen resistance genes.</title>
        <authorList>
            <person name="Mckernan K.J."/>
            <person name="Helbert Y."/>
            <person name="Kane L.T."/>
            <person name="Ebling H."/>
            <person name="Zhang L."/>
            <person name="Liu B."/>
            <person name="Eaton Z."/>
            <person name="Mclaughlin S."/>
            <person name="Kingan S."/>
            <person name="Baybayan P."/>
            <person name="Concepcion G."/>
            <person name="Jordan M."/>
            <person name="Riva A."/>
            <person name="Barbazuk W."/>
            <person name="Harkins T."/>
        </authorList>
    </citation>
    <scope>NUCLEOTIDE SEQUENCE [LARGE SCALE GENOMIC DNA]</scope>
    <source>
        <strain evidence="5 6">cv. Jamaican Lion 4</strain>
        <strain evidence="3">Father</strain>
        <strain evidence="4">Mother</strain>
        <tissue evidence="3">Leaf</tissue>
    </source>
</reference>
<dbReference type="PANTHER" id="PTHR33870">
    <property type="entry name" value="CARDIOMYOPATHY-ASSOCIATED PROTEIN"/>
    <property type="match status" value="1"/>
</dbReference>
<feature type="compositionally biased region" description="Acidic residues" evidence="1">
    <location>
        <begin position="233"/>
        <end position="249"/>
    </location>
</feature>
<sequence length="1023" mass="114288">MAIDAEDVLVCIWRFLRFFMHTSNVCVQKHPLFSCILLLFFLVYIFFDLLLYHSPFLICIAILLRCFWSSELPPTTTTTTSEVTVKEREKLSSPTTLLATSTVKEEVVNVVANRDSLSVGEGFSSVRRQKSRRTIVDRNREWKSQAGKKGNDNLFPPPTNDKNAKLVVKEREGFLFERGRGQSSSLLSSTSIGNNLHVVGSETSKKETLLPSDGLEQNQLKKSDSYSVVSEADNVEDFEDDDEEEEEEEAVKNGGNKAMEWTEDDQKNLMDLGLSEIERNRRLESLIAKRRARTLFQIQAEKGLIDLDGVVPTSTTIAPVFVSRDSPFEVPIGEANENESLQVPGSAPSILLPMQNPFDLPYDPLEEKPNLMADSFQQEFAAVNQKEMLYCRHESFSLGPFQYDHDHHHHHNHQDRRDFGNYFNSEKRAFEGYGLPRYKRQSGNQDTLMEQFLSEVGVSKPLNEHILESQARALNSKTSKMDMELTEESNDETTSSSSSDMTNEAEVSSNIEQNQGNTKTNMSTTEEPNYDSSPTSNDKNIMENTMFFSDHQPRRRIHTPTFSIASDMQVEVSEAGSPSMTVGNMSPNDVDSLSEDVEMVQSNSTNFDCKSFDVVSQVMESVEKLRNIAASSSETMAFENQDTTTQLAARSSFEILSEGTEKSWSLPDESVKEGSVIYDEGDSVTEIIDHMEDHEKDEDEDEDGSLIVTRLTIEEAQQKPAEMRDLDSALHNDGNSENLNGHQAKDSSQLALEENMNLKDMEDSGARTEQEGISDMSKSVETEDKNLNRKDGVSSSDLNEEIDMDVPRSDLEELAKTSSLDEHTTDDTNLIMTQNGNYMGISSTTHISNTSDVETLEEPSSSEKFTDESNGNIISNTHEPTLVNEKAAKEEPDTLLSTDVVTAFFGTPEVTGLESNEGCKNGTGKLAEGPNTHCITPEDDPPARENDLENEKMKFVEESRDGSKQDLSIESADVANDNLNTTKCVGIESDNMMENNLDIDQDHSSKIVSNINISISLNTTVEE</sequence>
<evidence type="ECO:0000256" key="1">
    <source>
        <dbReference type="SAM" id="MobiDB-lite"/>
    </source>
</evidence>
<evidence type="ECO:0000313" key="3">
    <source>
        <dbReference type="EMBL" id="KAF4372233.1"/>
    </source>
</evidence>
<dbReference type="Proteomes" id="UP000583929">
    <property type="component" value="Unassembled WGS sequence"/>
</dbReference>
<dbReference type="AlphaFoldDB" id="A0A7J6FND3"/>
<keyword evidence="2" id="KW-0812">Transmembrane</keyword>
<evidence type="ECO:0000313" key="6">
    <source>
        <dbReference type="Proteomes" id="UP000583929"/>
    </source>
</evidence>
<feature type="region of interest" description="Disordered" evidence="1">
    <location>
        <begin position="728"/>
        <end position="747"/>
    </location>
</feature>
<feature type="compositionally biased region" description="Polar residues" evidence="1">
    <location>
        <begin position="505"/>
        <end position="541"/>
    </location>
</feature>
<feature type="region of interest" description="Disordered" evidence="1">
    <location>
        <begin position="473"/>
        <end position="541"/>
    </location>
</feature>
<feature type="compositionally biased region" description="Basic and acidic residues" evidence="1">
    <location>
        <begin position="778"/>
        <end position="792"/>
    </location>
</feature>
<feature type="region of interest" description="Disordered" evidence="1">
    <location>
        <begin position="220"/>
        <end position="261"/>
    </location>
</feature>
<feature type="transmembrane region" description="Helical" evidence="2">
    <location>
        <begin position="37"/>
        <end position="64"/>
    </location>
</feature>
<dbReference type="Proteomes" id="UP000525078">
    <property type="component" value="Unassembled WGS sequence"/>
</dbReference>
<feature type="region of interest" description="Disordered" evidence="1">
    <location>
        <begin position="842"/>
        <end position="882"/>
    </location>
</feature>
<feature type="region of interest" description="Disordered" evidence="1">
    <location>
        <begin position="142"/>
        <end position="162"/>
    </location>
</feature>
<protein>
    <submittedName>
        <fullName evidence="3">Uncharacterized protein</fullName>
    </submittedName>
</protein>
<proteinExistence type="predicted"/>
<dbReference type="EMBL" id="JAATIP010000096">
    <property type="protein sequence ID" value="KAF4374342.1"/>
    <property type="molecule type" value="Genomic_DNA"/>
</dbReference>
<accession>A0A7J6FND3</accession>
<dbReference type="PANTHER" id="PTHR33870:SF16">
    <property type="entry name" value="PROTEIN, PUTATIVE-RELATED"/>
    <property type="match status" value="1"/>
</dbReference>
<feature type="compositionally biased region" description="Polar residues" evidence="1">
    <location>
        <begin position="733"/>
        <end position="747"/>
    </location>
</feature>